<evidence type="ECO:0000313" key="3">
    <source>
        <dbReference type="Proteomes" id="UP000624279"/>
    </source>
</evidence>
<organism evidence="2 3">
    <name type="scientific">Undibacterium flavidum</name>
    <dbReference type="NCBI Taxonomy" id="2762297"/>
    <lineage>
        <taxon>Bacteria</taxon>
        <taxon>Pseudomonadati</taxon>
        <taxon>Pseudomonadota</taxon>
        <taxon>Betaproteobacteria</taxon>
        <taxon>Burkholderiales</taxon>
        <taxon>Oxalobacteraceae</taxon>
        <taxon>Undibacterium</taxon>
    </lineage>
</organism>
<protein>
    <submittedName>
        <fullName evidence="2">TniQ family protein</fullName>
    </submittedName>
</protein>
<comment type="caution">
    <text evidence="2">The sequence shown here is derived from an EMBL/GenBank/DDBJ whole genome shotgun (WGS) entry which is preliminary data.</text>
</comment>
<accession>A0ABR6YB90</accession>
<dbReference type="RefSeq" id="WP_186941536.1">
    <property type="nucleotide sequence ID" value="NZ_JACOGA010000006.1"/>
</dbReference>
<dbReference type="EMBL" id="JACOGA010000006">
    <property type="protein sequence ID" value="MBC3873502.1"/>
    <property type="molecule type" value="Genomic_DNA"/>
</dbReference>
<proteinExistence type="predicted"/>
<sequence>MTLGLSGNVLPIHPQPKTDEIFSSWYCRIAQENGIKLHTLEVQLFGRDKQIWTRDIDRSIDEPTLERVASICATDIDRARDTTLRSFETLLFDKITTTGNTNWILPAGVFHRKRRRRSMQFCPLCLAMDQVPYFRKQWRLALHTFCDQHDVLLHDCCPKCQAPVVFHRQELGDRWRHQVLSITLCTTCGFDLKRSPAFQAPVIEIHSWINLKSQLFFLDNGWTFIPGQNFLYSHLYFSALRNLIYKLLSNWTTSRLLEHFQEKFPVTRSLKIVNRQAFEFYGVAERHCLLQIGTWFLLDWPNRLLELCTLLKVRHSELIRDFDEIPFWFFDAVQELKYLPVGPSEGEKAAMLQLLIKYENTPYKTELWKIIAKRISTGSVRQTLENIS</sequence>
<dbReference type="InterPro" id="IPR009492">
    <property type="entry name" value="TniQ"/>
</dbReference>
<dbReference type="Proteomes" id="UP000624279">
    <property type="component" value="Unassembled WGS sequence"/>
</dbReference>
<gene>
    <name evidence="2" type="ORF">H8K55_07885</name>
</gene>
<dbReference type="Pfam" id="PF06527">
    <property type="entry name" value="TniQ"/>
    <property type="match status" value="1"/>
</dbReference>
<name>A0ABR6YB90_9BURK</name>
<evidence type="ECO:0000259" key="1">
    <source>
        <dbReference type="Pfam" id="PF06527"/>
    </source>
</evidence>
<reference evidence="2 3" key="1">
    <citation type="submission" date="2020-08" db="EMBL/GenBank/DDBJ databases">
        <title>Novel species isolated from subtropical streams in China.</title>
        <authorList>
            <person name="Lu H."/>
        </authorList>
    </citation>
    <scope>NUCLEOTIDE SEQUENCE [LARGE SCALE GENOMIC DNA]</scope>
    <source>
        <strain evidence="2 3">LX15W</strain>
    </source>
</reference>
<evidence type="ECO:0000313" key="2">
    <source>
        <dbReference type="EMBL" id="MBC3873502.1"/>
    </source>
</evidence>
<keyword evidence="3" id="KW-1185">Reference proteome</keyword>
<feature type="domain" description="TniQ" evidence="1">
    <location>
        <begin position="11"/>
        <end position="153"/>
    </location>
</feature>